<evidence type="ECO:0000256" key="3">
    <source>
        <dbReference type="ARBA" id="ARBA00022598"/>
    </source>
</evidence>
<keyword evidence="3" id="KW-0436">Ligase</keyword>
<dbReference type="KEGG" id="sre:PTSG_11977"/>
<keyword evidence="6" id="KW-0862">Zinc</keyword>
<dbReference type="GO" id="GO:0004817">
    <property type="term" value="F:cysteine-tRNA ligase activity"/>
    <property type="evidence" value="ECO:0007669"/>
    <property type="project" value="UniProtKB-EC"/>
</dbReference>
<dbReference type="Pfam" id="PF01406">
    <property type="entry name" value="tRNA-synt_1e"/>
    <property type="match status" value="1"/>
</dbReference>
<dbReference type="NCBIfam" id="TIGR00435">
    <property type="entry name" value="cysS"/>
    <property type="match status" value="1"/>
</dbReference>
<feature type="compositionally biased region" description="Basic and acidic residues" evidence="11">
    <location>
        <begin position="627"/>
        <end position="655"/>
    </location>
</feature>
<dbReference type="InterPro" id="IPR015803">
    <property type="entry name" value="Cys-tRNA-ligase"/>
</dbReference>
<dbReference type="FunCoup" id="F2U4J9">
    <property type="interactions" value="1412"/>
</dbReference>
<evidence type="ECO:0000256" key="8">
    <source>
        <dbReference type="ARBA" id="ARBA00022917"/>
    </source>
</evidence>
<keyword evidence="8" id="KW-0648">Protein biosynthesis</keyword>
<evidence type="ECO:0000313" key="13">
    <source>
        <dbReference type="EMBL" id="EGD82565.1"/>
    </source>
</evidence>
<dbReference type="HAMAP" id="MF_00041">
    <property type="entry name" value="Cys_tRNA_synth"/>
    <property type="match status" value="1"/>
</dbReference>
<dbReference type="GO" id="GO:0046872">
    <property type="term" value="F:metal ion binding"/>
    <property type="evidence" value="ECO:0007669"/>
    <property type="project" value="UniProtKB-KW"/>
</dbReference>
<evidence type="ECO:0000256" key="6">
    <source>
        <dbReference type="ARBA" id="ARBA00022833"/>
    </source>
</evidence>
<dbReference type="RefSeq" id="XP_004995801.1">
    <property type="nucleotide sequence ID" value="XM_004995744.1"/>
</dbReference>
<dbReference type="Proteomes" id="UP000007799">
    <property type="component" value="Unassembled WGS sequence"/>
</dbReference>
<dbReference type="SUPFAM" id="SSF47323">
    <property type="entry name" value="Anticodon-binding domain of a subclass of class I aminoacyl-tRNA synthetases"/>
    <property type="match status" value="1"/>
</dbReference>
<evidence type="ECO:0000256" key="10">
    <source>
        <dbReference type="ARBA" id="ARBA00031499"/>
    </source>
</evidence>
<dbReference type="SUPFAM" id="SSF52374">
    <property type="entry name" value="Nucleotidylyl transferase"/>
    <property type="match status" value="1"/>
</dbReference>
<dbReference type="OrthoDB" id="438179at2759"/>
<name>F2U4J9_SALR5</name>
<sequence>MESMGVPQLQLFNSYTRQKEVFVPRERNRVTWYGCGPTVYDASHMGHARAYITFDIMRRVLRDYFKYDCEYVMNITDLDDKIILRARQNHLFEQYIAQETLDRDTVLQDIKEALERLDVKIADPEEEPEKKKMYGKAKDAVQAATVALPESPAREDLVALCTAAKDPLSAILDKRKGSTVSDHSIFSSVSRKWEAEFHRDMNALNVEAPDVLKRVTECVPEIAAFVQRIIDNGYGYEANGSVYFDVAAFRGSSEHNYPKLLPEAAANAKALEEGEGALSSGAGDKRSQSDFALWKASKPGEPAWPSPWGQGRPGWHIECSVMASSVLNDNMDIHSGGVDLKFPHHDNECAQSEAYYGNDKWVNYFIHSGHLHIEGHKMSKSLKNFITIKEALDQYTARQIRLMFLLHNWKATLDYSSHSMMTAISYEKMFNEFFLNVSSALYGADPFSFFKPDAEDRAILQQFKATKQHIHNALCDSIDTPLVMQLSKQLITAVNVYIKEKEAAGSAPQAALLRQIGRYFTELLALFGVVETPEEIGFHAAGAQGSMEDAVLPQLLAFAHTREAVRQTALTKKDKAVLKMCDEIRDDELPNVGVRLEDKEQGPVVKLVDREILMQERERELAIKREKERKKAEAAAKRAKEEEEKREKAKMRPQDMFKNNPAYSQFNERGVPTHDKDGEPLPKSALKKLEKQWKAQDKLHKKYFPGEE</sequence>
<feature type="domain" description="tRNA synthetases class I catalytic" evidence="12">
    <location>
        <begin position="22"/>
        <end position="423"/>
    </location>
</feature>
<dbReference type="PANTHER" id="PTHR10890:SF3">
    <property type="entry name" value="CYSTEINE--TRNA LIGASE, CYTOPLASMIC"/>
    <property type="match status" value="1"/>
</dbReference>
<dbReference type="InterPro" id="IPR009080">
    <property type="entry name" value="tRNAsynth_Ia_anticodon-bd"/>
</dbReference>
<evidence type="ECO:0000256" key="9">
    <source>
        <dbReference type="ARBA" id="ARBA00023146"/>
    </source>
</evidence>
<feature type="compositionally biased region" description="Basic and acidic residues" evidence="11">
    <location>
        <begin position="671"/>
        <end position="680"/>
    </location>
</feature>
<proteinExistence type="inferred from homology"/>
<dbReference type="InterPro" id="IPR032678">
    <property type="entry name" value="tRNA-synt_1_cat_dom"/>
</dbReference>
<dbReference type="GO" id="GO:0006423">
    <property type="term" value="P:cysteinyl-tRNA aminoacylation"/>
    <property type="evidence" value="ECO:0007669"/>
    <property type="project" value="InterPro"/>
</dbReference>
<evidence type="ECO:0000256" key="11">
    <source>
        <dbReference type="SAM" id="MobiDB-lite"/>
    </source>
</evidence>
<dbReference type="CDD" id="cd00672">
    <property type="entry name" value="CysRS_core"/>
    <property type="match status" value="1"/>
</dbReference>
<protein>
    <recommendedName>
        <fullName evidence="2">cysteine--tRNA ligase</fullName>
        <ecNumber evidence="2">6.1.1.16</ecNumber>
    </recommendedName>
    <alternativeName>
        <fullName evidence="10">Cysteinyl-tRNA synthetase</fullName>
    </alternativeName>
</protein>
<dbReference type="AlphaFoldDB" id="F2U4J9"/>
<dbReference type="EMBL" id="GL832961">
    <property type="protein sequence ID" value="EGD82565.1"/>
    <property type="molecule type" value="Genomic_DNA"/>
</dbReference>
<dbReference type="InParanoid" id="F2U4J9"/>
<keyword evidence="14" id="KW-1185">Reference proteome</keyword>
<dbReference type="Gene3D" id="3.40.50.620">
    <property type="entry name" value="HUPs"/>
    <property type="match status" value="2"/>
</dbReference>
<evidence type="ECO:0000256" key="2">
    <source>
        <dbReference type="ARBA" id="ARBA00012832"/>
    </source>
</evidence>
<dbReference type="PRINTS" id="PR00983">
    <property type="entry name" value="TRNASYNTHCYS"/>
</dbReference>
<keyword evidence="5" id="KW-0547">Nucleotide-binding</keyword>
<organism evidence="14">
    <name type="scientific">Salpingoeca rosetta (strain ATCC 50818 / BSB-021)</name>
    <dbReference type="NCBI Taxonomy" id="946362"/>
    <lineage>
        <taxon>Eukaryota</taxon>
        <taxon>Choanoflagellata</taxon>
        <taxon>Craspedida</taxon>
        <taxon>Salpingoecidae</taxon>
        <taxon>Salpingoeca</taxon>
    </lineage>
</organism>
<dbReference type="eggNOG" id="KOG2007">
    <property type="taxonomic scope" value="Eukaryota"/>
</dbReference>
<evidence type="ECO:0000256" key="4">
    <source>
        <dbReference type="ARBA" id="ARBA00022723"/>
    </source>
</evidence>
<gene>
    <name evidence="13" type="ORF">PTSG_11977</name>
</gene>
<comment type="cofactor">
    <cofactor evidence="1">
        <name>Zn(2+)</name>
        <dbReference type="ChEBI" id="CHEBI:29105"/>
    </cofactor>
</comment>
<dbReference type="GO" id="GO:0005737">
    <property type="term" value="C:cytoplasm"/>
    <property type="evidence" value="ECO:0007669"/>
    <property type="project" value="TreeGrafter"/>
</dbReference>
<keyword evidence="4" id="KW-0479">Metal-binding</keyword>
<keyword evidence="7" id="KW-0067">ATP-binding</keyword>
<dbReference type="GeneID" id="16076388"/>
<dbReference type="PANTHER" id="PTHR10890">
    <property type="entry name" value="CYSTEINYL-TRNA SYNTHETASE"/>
    <property type="match status" value="1"/>
</dbReference>
<dbReference type="InterPro" id="IPR014729">
    <property type="entry name" value="Rossmann-like_a/b/a_fold"/>
</dbReference>
<evidence type="ECO:0000256" key="1">
    <source>
        <dbReference type="ARBA" id="ARBA00001947"/>
    </source>
</evidence>
<evidence type="ECO:0000256" key="7">
    <source>
        <dbReference type="ARBA" id="ARBA00022840"/>
    </source>
</evidence>
<dbReference type="EC" id="6.1.1.16" evidence="2"/>
<dbReference type="InterPro" id="IPR024909">
    <property type="entry name" value="Cys-tRNA/MSH_ligase"/>
</dbReference>
<reference evidence="13" key="1">
    <citation type="submission" date="2009-08" db="EMBL/GenBank/DDBJ databases">
        <title>Annotation of Salpingoeca rosetta.</title>
        <authorList>
            <consortium name="The Broad Institute Genome Sequencing Platform"/>
            <person name="Russ C."/>
            <person name="Cuomo C."/>
            <person name="Burger G."/>
            <person name="Gray M.W."/>
            <person name="Holland P.W.H."/>
            <person name="King N."/>
            <person name="Lang F.B.F."/>
            <person name="Roger A.J."/>
            <person name="Ruiz-Trillo I."/>
            <person name="Young S.K."/>
            <person name="Zeng Q."/>
            <person name="Gargeya S."/>
            <person name="Alvarado L."/>
            <person name="Berlin A."/>
            <person name="Chapman S.B."/>
            <person name="Chen Z."/>
            <person name="Freedman E."/>
            <person name="Gellesch M."/>
            <person name="Goldberg J."/>
            <person name="Griggs A."/>
            <person name="Gujja S."/>
            <person name="Heilman E."/>
            <person name="Heiman D."/>
            <person name="Howarth C."/>
            <person name="Mehta T."/>
            <person name="Neiman D."/>
            <person name="Pearson M."/>
            <person name="Roberts A."/>
            <person name="Saif S."/>
            <person name="Shea T."/>
            <person name="Shenoy N."/>
            <person name="Sisk P."/>
            <person name="Stolte C."/>
            <person name="Sykes S."/>
            <person name="White J."/>
            <person name="Yandava C."/>
            <person name="Haas B."/>
            <person name="Nusbaum C."/>
            <person name="Birren B."/>
        </authorList>
    </citation>
    <scope>NUCLEOTIDE SEQUENCE [LARGE SCALE GENOMIC DNA]</scope>
    <source>
        <strain evidence="13">ATCC 50818</strain>
    </source>
</reference>
<dbReference type="Gene3D" id="1.20.120.1910">
    <property type="entry name" value="Cysteine-tRNA ligase, C-terminal anti-codon recognition domain"/>
    <property type="match status" value="1"/>
</dbReference>
<dbReference type="GO" id="GO:0005524">
    <property type="term" value="F:ATP binding"/>
    <property type="evidence" value="ECO:0007669"/>
    <property type="project" value="UniProtKB-KW"/>
</dbReference>
<evidence type="ECO:0000313" key="14">
    <source>
        <dbReference type="Proteomes" id="UP000007799"/>
    </source>
</evidence>
<feature type="region of interest" description="Disordered" evidence="11">
    <location>
        <begin position="627"/>
        <end position="684"/>
    </location>
</feature>
<accession>F2U4J9</accession>
<dbReference type="STRING" id="946362.F2U4J9"/>
<keyword evidence="9 13" id="KW-0030">Aminoacyl-tRNA synthetase</keyword>
<evidence type="ECO:0000256" key="5">
    <source>
        <dbReference type="ARBA" id="ARBA00022741"/>
    </source>
</evidence>
<evidence type="ECO:0000259" key="12">
    <source>
        <dbReference type="Pfam" id="PF01406"/>
    </source>
</evidence>
<dbReference type="OMA" id="FHNDMKS"/>